<comment type="subcellular location">
    <subcellularLocation>
        <location evidence="1">Mitochondrion inner membrane</location>
        <topology evidence="1">Peripheral membrane protein</topology>
        <orientation evidence="1">Intermembrane side</orientation>
    </subcellularLocation>
    <subcellularLocation>
        <location evidence="10">Mitochondrion outer membrane</location>
        <topology evidence="10">Peripheral membrane protein</topology>
        <orientation evidence="10">Intermembrane side</orientation>
    </subcellularLocation>
</comment>
<evidence type="ECO:0000256" key="9">
    <source>
        <dbReference type="ARBA" id="ARBA00023315"/>
    </source>
</evidence>
<dbReference type="GO" id="GO:0007007">
    <property type="term" value="P:inner mitochondrial membrane organization"/>
    <property type="evidence" value="ECO:0007669"/>
    <property type="project" value="TreeGrafter"/>
</dbReference>
<dbReference type="PANTHER" id="PTHR12497:SF0">
    <property type="entry name" value="TAFAZZIN"/>
    <property type="match status" value="1"/>
</dbReference>
<dbReference type="EMBL" id="CAOQHR010000007">
    <property type="protein sequence ID" value="CAI6337076.1"/>
    <property type="molecule type" value="Genomic_DNA"/>
</dbReference>
<dbReference type="PANTHER" id="PTHR12497">
    <property type="entry name" value="TAZ PROTEIN TAFAZZIN"/>
    <property type="match status" value="1"/>
</dbReference>
<keyword evidence="3" id="KW-0808">Transferase</keyword>
<feature type="domain" description="Phospholipid/glycerol acyltransferase" evidence="14">
    <location>
        <begin position="64"/>
        <end position="246"/>
    </location>
</feature>
<dbReference type="OrthoDB" id="193467at2759"/>
<evidence type="ECO:0000256" key="10">
    <source>
        <dbReference type="ARBA" id="ARBA00024323"/>
    </source>
</evidence>
<protein>
    <recommendedName>
        <fullName evidence="12">Tafazzin family protein</fullName>
    </recommendedName>
</protein>
<dbReference type="AlphaFoldDB" id="A0A9W4ULJ0"/>
<dbReference type="InterPro" id="IPR002123">
    <property type="entry name" value="Plipid/glycerol_acylTrfase"/>
</dbReference>
<dbReference type="GO" id="GO:0005743">
    <property type="term" value="C:mitochondrial inner membrane"/>
    <property type="evidence" value="ECO:0007669"/>
    <property type="project" value="UniProtKB-SubCell"/>
</dbReference>
<keyword evidence="4" id="KW-1000">Mitochondrion outer membrane</keyword>
<reference evidence="15" key="1">
    <citation type="submission" date="2023-01" db="EMBL/GenBank/DDBJ databases">
        <authorList>
            <person name="Van Ghelder C."/>
            <person name="Rancurel C."/>
        </authorList>
    </citation>
    <scope>NUCLEOTIDE SEQUENCE</scope>
    <source>
        <strain evidence="15">CNCM I-4278</strain>
    </source>
</reference>
<evidence type="ECO:0000256" key="7">
    <source>
        <dbReference type="ARBA" id="ARBA00023128"/>
    </source>
</evidence>
<dbReference type="GO" id="GO:0047184">
    <property type="term" value="F:1-acylglycerophosphocholine O-acyltransferase activity"/>
    <property type="evidence" value="ECO:0007669"/>
    <property type="project" value="TreeGrafter"/>
</dbReference>
<feature type="region of interest" description="Disordered" evidence="13">
    <location>
        <begin position="339"/>
        <end position="374"/>
    </location>
</feature>
<keyword evidence="5" id="KW-0999">Mitochondrion inner membrane</keyword>
<dbReference type="Pfam" id="PF01553">
    <property type="entry name" value="Acyltransferase"/>
    <property type="match status" value="1"/>
</dbReference>
<evidence type="ECO:0000259" key="14">
    <source>
        <dbReference type="SMART" id="SM00563"/>
    </source>
</evidence>
<dbReference type="SMART" id="SM00563">
    <property type="entry name" value="PlsC"/>
    <property type="match status" value="1"/>
</dbReference>
<feature type="compositionally biased region" description="Basic and acidic residues" evidence="13">
    <location>
        <begin position="340"/>
        <end position="374"/>
    </location>
</feature>
<dbReference type="CDD" id="cd07989">
    <property type="entry name" value="LPLAT_AGPAT-like"/>
    <property type="match status" value="1"/>
</dbReference>
<dbReference type="InterPro" id="IPR000872">
    <property type="entry name" value="Tafazzin"/>
</dbReference>
<evidence type="ECO:0000313" key="16">
    <source>
        <dbReference type="Proteomes" id="UP001152607"/>
    </source>
</evidence>
<evidence type="ECO:0000256" key="5">
    <source>
        <dbReference type="ARBA" id="ARBA00022792"/>
    </source>
</evidence>
<dbReference type="GO" id="GO:0035965">
    <property type="term" value="P:cardiolipin acyl-chain remodeling"/>
    <property type="evidence" value="ECO:0007669"/>
    <property type="project" value="TreeGrafter"/>
</dbReference>
<keyword evidence="9" id="KW-0012">Acyltransferase</keyword>
<evidence type="ECO:0000256" key="3">
    <source>
        <dbReference type="ARBA" id="ARBA00022679"/>
    </source>
</evidence>
<dbReference type="PRINTS" id="PR00979">
    <property type="entry name" value="TAFAZZIN"/>
</dbReference>
<comment type="similarity">
    <text evidence="2 12">Belongs to the taffazin family.</text>
</comment>
<sequence>MEPDEPPAAPSGLWRAGSTFVVGTVALLCRGFVKGLSSSESSGLDKFLKLLDERKDIEGRQRGLITVSNHVSVMDDPMIWGILPISYMINPDNMRWGLGSYDLCFTNKGLSTFFSLGQVLPTHRSAHSQYGGLYQPTITQAIRLLSHGPFTRVNTAPHPAAKSLNSPDLADPFTGGHLTFSTNGHDTFPAPSAYLNRRHSWIHIFPEGMIHQHPDLAMRYFKWGVSRLILESEPMPDIVPMWIEGPEQAMHESRTFPRFLPRPGKHISITFGDKLDGEQVFGDLRRRWKQLCDEEEEKSGKMEVGVLNEALKHSEEATQLRKECTMRVRNAILKLRQLRGHGDEDPKGGLAETWRKEGSLREGPKEDGSWTKDT</sequence>
<dbReference type="SUPFAM" id="SSF69593">
    <property type="entry name" value="Glycerol-3-phosphate (1)-acyltransferase"/>
    <property type="match status" value="1"/>
</dbReference>
<evidence type="ECO:0000313" key="15">
    <source>
        <dbReference type="EMBL" id="CAI6337076.1"/>
    </source>
</evidence>
<keyword evidence="6" id="KW-0443">Lipid metabolism</keyword>
<dbReference type="Proteomes" id="UP001152607">
    <property type="component" value="Unassembled WGS sequence"/>
</dbReference>
<accession>A0A9W4ULJ0</accession>
<keyword evidence="16" id="KW-1185">Reference proteome</keyword>
<gene>
    <name evidence="15" type="ORF">PDIGIT_LOCUS10184</name>
</gene>
<proteinExistence type="inferred from homology"/>
<evidence type="ECO:0000256" key="8">
    <source>
        <dbReference type="ARBA" id="ARBA00023136"/>
    </source>
</evidence>
<keyword evidence="8" id="KW-0472">Membrane</keyword>
<evidence type="ECO:0000256" key="12">
    <source>
        <dbReference type="RuleBase" id="RU365062"/>
    </source>
</evidence>
<evidence type="ECO:0000256" key="11">
    <source>
        <dbReference type="ARBA" id="ARBA00047906"/>
    </source>
</evidence>
<keyword evidence="7" id="KW-0496">Mitochondrion</keyword>
<evidence type="ECO:0000256" key="6">
    <source>
        <dbReference type="ARBA" id="ARBA00023098"/>
    </source>
</evidence>
<comment type="caution">
    <text evidence="15">The sequence shown here is derived from an EMBL/GenBank/DDBJ whole genome shotgun (WGS) entry which is preliminary data.</text>
</comment>
<name>A0A9W4ULJ0_9PLEO</name>
<evidence type="ECO:0000256" key="1">
    <source>
        <dbReference type="ARBA" id="ARBA00004137"/>
    </source>
</evidence>
<evidence type="ECO:0000256" key="13">
    <source>
        <dbReference type="SAM" id="MobiDB-lite"/>
    </source>
</evidence>
<organism evidence="15 16">
    <name type="scientific">Periconia digitata</name>
    <dbReference type="NCBI Taxonomy" id="1303443"/>
    <lineage>
        <taxon>Eukaryota</taxon>
        <taxon>Fungi</taxon>
        <taxon>Dikarya</taxon>
        <taxon>Ascomycota</taxon>
        <taxon>Pezizomycotina</taxon>
        <taxon>Dothideomycetes</taxon>
        <taxon>Pleosporomycetidae</taxon>
        <taxon>Pleosporales</taxon>
        <taxon>Massarineae</taxon>
        <taxon>Periconiaceae</taxon>
        <taxon>Periconia</taxon>
    </lineage>
</organism>
<evidence type="ECO:0000256" key="4">
    <source>
        <dbReference type="ARBA" id="ARBA00022787"/>
    </source>
</evidence>
<evidence type="ECO:0000256" key="2">
    <source>
        <dbReference type="ARBA" id="ARBA00010524"/>
    </source>
</evidence>
<dbReference type="GO" id="GO:0005741">
    <property type="term" value="C:mitochondrial outer membrane"/>
    <property type="evidence" value="ECO:0007669"/>
    <property type="project" value="UniProtKB-SubCell"/>
</dbReference>
<comment type="catalytic activity">
    <reaction evidence="11">
        <text>1'-[1,2-diacyl-sn-glycero-3-phospho],3'-[1-acyl-sn-glycero-3-phospho]-glycerol + a 1,2-diacyl-sn-glycero-3-phosphocholine = a cardiolipin + a 1-acyl-sn-glycero-3-phosphocholine</text>
        <dbReference type="Rhea" id="RHEA:33731"/>
        <dbReference type="ChEBI" id="CHEBI:57643"/>
        <dbReference type="ChEBI" id="CHEBI:58168"/>
        <dbReference type="ChEBI" id="CHEBI:62237"/>
        <dbReference type="ChEBI" id="CHEBI:64743"/>
    </reaction>
    <physiologicalReaction direction="left-to-right" evidence="11">
        <dbReference type="Rhea" id="RHEA:33732"/>
    </physiologicalReaction>
    <physiologicalReaction direction="right-to-left" evidence="11">
        <dbReference type="Rhea" id="RHEA:33733"/>
    </physiologicalReaction>
</comment>